<evidence type="ECO:0000256" key="3">
    <source>
        <dbReference type="ARBA" id="ARBA00022801"/>
    </source>
</evidence>
<dbReference type="InterPro" id="IPR000242">
    <property type="entry name" value="PTP_cat"/>
</dbReference>
<name>A0AAV7IA92_COTGL</name>
<dbReference type="EC" id="3.1.3.48" evidence="2"/>
<dbReference type="Proteomes" id="UP000826195">
    <property type="component" value="Unassembled WGS sequence"/>
</dbReference>
<evidence type="ECO:0000256" key="1">
    <source>
        <dbReference type="ARBA" id="ARBA00009580"/>
    </source>
</evidence>
<evidence type="ECO:0000256" key="2">
    <source>
        <dbReference type="ARBA" id="ARBA00013064"/>
    </source>
</evidence>
<sequence>MDVKYVAIHHRELATYILVPKQWPNRANSLLLTLAEQIIAQFNEVSPVVRMCDIPTRLICRVDDIPDSKEDIEIEIFSGQYLNRISWSGDGMRAIPSPHQVVVTCCKVESNKRGGEMIFKSRKQKDICDVCGRFIGEKSLWRRVNQPNFASVAWAEHIWIMSLEESGSWEAFAKLENKEKNRNSLVPCWDHTRVKLTADESASDYIHANYVDGFEEEKKFICTQAPKTNILVDFYRMVWNENSRIIIILANVSSSCCQYWPSKNDETLQAGQFTIKRTNGETFFNYVATDLTISVGSELRSSKSSKI</sequence>
<evidence type="ECO:0000313" key="6">
    <source>
        <dbReference type="EMBL" id="KAH0555496.1"/>
    </source>
</evidence>
<keyword evidence="3" id="KW-0378">Hydrolase</keyword>
<dbReference type="Pfam" id="PF00102">
    <property type="entry name" value="Y_phosphatase"/>
    <property type="match status" value="1"/>
</dbReference>
<dbReference type="SUPFAM" id="SSF52799">
    <property type="entry name" value="(Phosphotyrosine protein) phosphatases II"/>
    <property type="match status" value="1"/>
</dbReference>
<dbReference type="PANTHER" id="PTHR19134:SF562">
    <property type="entry name" value="PROTEIN-TYROSINE-PHOSPHATASE"/>
    <property type="match status" value="1"/>
</dbReference>
<dbReference type="Gene3D" id="3.90.190.10">
    <property type="entry name" value="Protein tyrosine phosphatase superfamily"/>
    <property type="match status" value="1"/>
</dbReference>
<accession>A0AAV7IA92</accession>
<comment type="caution">
    <text evidence="6">The sequence shown here is derived from an EMBL/GenBank/DDBJ whole genome shotgun (WGS) entry which is preliminary data.</text>
</comment>
<feature type="domain" description="Tyrosine-protein phosphatase" evidence="5">
    <location>
        <begin position="176"/>
        <end position="307"/>
    </location>
</feature>
<reference evidence="6 7" key="1">
    <citation type="journal article" date="2021" name="J. Hered.">
        <title>A chromosome-level genome assembly of the parasitoid wasp, Cotesia glomerata (Hymenoptera: Braconidae).</title>
        <authorList>
            <person name="Pinto B.J."/>
            <person name="Weis J.J."/>
            <person name="Gamble T."/>
            <person name="Ode P.J."/>
            <person name="Paul R."/>
            <person name="Zaspel J.M."/>
        </authorList>
    </citation>
    <scope>NUCLEOTIDE SEQUENCE [LARGE SCALE GENOMIC DNA]</scope>
    <source>
        <strain evidence="6">CgM1</strain>
    </source>
</reference>
<keyword evidence="7" id="KW-1185">Reference proteome</keyword>
<dbReference type="PROSITE" id="PS50055">
    <property type="entry name" value="TYR_PHOSPHATASE_PTP"/>
    <property type="match status" value="1"/>
</dbReference>
<evidence type="ECO:0000313" key="7">
    <source>
        <dbReference type="Proteomes" id="UP000826195"/>
    </source>
</evidence>
<organism evidence="6 7">
    <name type="scientific">Cotesia glomerata</name>
    <name type="common">Lepidopteran parasitic wasp</name>
    <name type="synonym">Apanteles glomeratus</name>
    <dbReference type="NCBI Taxonomy" id="32391"/>
    <lineage>
        <taxon>Eukaryota</taxon>
        <taxon>Metazoa</taxon>
        <taxon>Ecdysozoa</taxon>
        <taxon>Arthropoda</taxon>
        <taxon>Hexapoda</taxon>
        <taxon>Insecta</taxon>
        <taxon>Pterygota</taxon>
        <taxon>Neoptera</taxon>
        <taxon>Endopterygota</taxon>
        <taxon>Hymenoptera</taxon>
        <taxon>Apocrita</taxon>
        <taxon>Ichneumonoidea</taxon>
        <taxon>Braconidae</taxon>
        <taxon>Microgastrinae</taxon>
        <taxon>Cotesia</taxon>
    </lineage>
</organism>
<dbReference type="SMART" id="SM00194">
    <property type="entry name" value="PTPc"/>
    <property type="match status" value="1"/>
</dbReference>
<protein>
    <recommendedName>
        <fullName evidence="2">protein-tyrosine-phosphatase</fullName>
        <ecNumber evidence="2">3.1.3.48</ecNumber>
    </recommendedName>
</protein>
<dbReference type="GO" id="GO:0004725">
    <property type="term" value="F:protein tyrosine phosphatase activity"/>
    <property type="evidence" value="ECO:0007669"/>
    <property type="project" value="UniProtKB-EC"/>
</dbReference>
<dbReference type="EMBL" id="JAHXZJ010001119">
    <property type="protein sequence ID" value="KAH0555496.1"/>
    <property type="molecule type" value="Genomic_DNA"/>
</dbReference>
<dbReference type="PANTHER" id="PTHR19134">
    <property type="entry name" value="RECEPTOR-TYPE TYROSINE-PROTEIN PHOSPHATASE"/>
    <property type="match status" value="1"/>
</dbReference>
<dbReference type="AlphaFoldDB" id="A0AAV7IA92"/>
<evidence type="ECO:0000256" key="4">
    <source>
        <dbReference type="ARBA" id="ARBA00022912"/>
    </source>
</evidence>
<dbReference type="InterPro" id="IPR050348">
    <property type="entry name" value="Protein-Tyr_Phosphatase"/>
</dbReference>
<comment type="similarity">
    <text evidence="1">Belongs to the protein-tyrosine phosphatase family.</text>
</comment>
<dbReference type="InterPro" id="IPR029021">
    <property type="entry name" value="Prot-tyrosine_phosphatase-like"/>
</dbReference>
<evidence type="ECO:0000259" key="5">
    <source>
        <dbReference type="PROSITE" id="PS50055"/>
    </source>
</evidence>
<gene>
    <name evidence="6" type="ORF">KQX54_019428</name>
</gene>
<keyword evidence="4" id="KW-0904">Protein phosphatase</keyword>
<proteinExistence type="inferred from homology"/>